<gene>
    <name evidence="1" type="ORF">PPERSA_05539</name>
</gene>
<dbReference type="AlphaFoldDB" id="A0A0V0QT74"/>
<dbReference type="Proteomes" id="UP000054937">
    <property type="component" value="Unassembled WGS sequence"/>
</dbReference>
<proteinExistence type="predicted"/>
<dbReference type="EMBL" id="LDAU01000108">
    <property type="protein sequence ID" value="KRX05430.1"/>
    <property type="molecule type" value="Genomic_DNA"/>
</dbReference>
<dbReference type="InParanoid" id="A0A0V0QT74"/>
<keyword evidence="2" id="KW-1185">Reference proteome</keyword>
<organism evidence="1 2">
    <name type="scientific">Pseudocohnilembus persalinus</name>
    <name type="common">Ciliate</name>
    <dbReference type="NCBI Taxonomy" id="266149"/>
    <lineage>
        <taxon>Eukaryota</taxon>
        <taxon>Sar</taxon>
        <taxon>Alveolata</taxon>
        <taxon>Ciliophora</taxon>
        <taxon>Intramacronucleata</taxon>
        <taxon>Oligohymenophorea</taxon>
        <taxon>Scuticociliatia</taxon>
        <taxon>Philasterida</taxon>
        <taxon>Pseudocohnilembidae</taxon>
        <taxon>Pseudocohnilembus</taxon>
    </lineage>
</organism>
<evidence type="ECO:0000313" key="1">
    <source>
        <dbReference type="EMBL" id="KRX05430.1"/>
    </source>
</evidence>
<sequence>MDEQEQLKILDSLQKQRENLSYRNNNEIQNSTTTQQENIIKLLKSDNQRKKKLNQEKSSQSKINSDTSVYNVANNFEKLKIKFFQNQFGILNGEKSYNLIGEGSDIQELFETFVI</sequence>
<comment type="caution">
    <text evidence="1">The sequence shown here is derived from an EMBL/GenBank/DDBJ whole genome shotgun (WGS) entry which is preliminary data.</text>
</comment>
<name>A0A0V0QT74_PSEPJ</name>
<accession>A0A0V0QT74</accession>
<reference evidence="1 2" key="1">
    <citation type="journal article" date="2015" name="Sci. Rep.">
        <title>Genome of the facultative scuticociliatosis pathogen Pseudocohnilembus persalinus provides insight into its virulence through horizontal gene transfer.</title>
        <authorList>
            <person name="Xiong J."/>
            <person name="Wang G."/>
            <person name="Cheng J."/>
            <person name="Tian M."/>
            <person name="Pan X."/>
            <person name="Warren A."/>
            <person name="Jiang C."/>
            <person name="Yuan D."/>
            <person name="Miao W."/>
        </authorList>
    </citation>
    <scope>NUCLEOTIDE SEQUENCE [LARGE SCALE GENOMIC DNA]</scope>
    <source>
        <strain evidence="1">36N120E</strain>
    </source>
</reference>
<evidence type="ECO:0000313" key="2">
    <source>
        <dbReference type="Proteomes" id="UP000054937"/>
    </source>
</evidence>
<protein>
    <submittedName>
        <fullName evidence="1">Uncharacterized protein</fullName>
    </submittedName>
</protein>